<evidence type="ECO:0000256" key="2">
    <source>
        <dbReference type="ARBA" id="ARBA00022801"/>
    </source>
</evidence>
<dbReference type="Gene3D" id="3.30.420.10">
    <property type="entry name" value="Ribonuclease H-like superfamily/Ribonuclease H"/>
    <property type="match status" value="1"/>
</dbReference>
<keyword evidence="2" id="KW-0378">Hydrolase</keyword>
<dbReference type="GO" id="GO:0016787">
    <property type="term" value="F:hydrolase activity"/>
    <property type="evidence" value="ECO:0007669"/>
    <property type="project" value="UniProtKB-KW"/>
</dbReference>
<name>A0A6L2LQM4_TANCI</name>
<reference evidence="6" key="1">
    <citation type="journal article" date="2019" name="Sci. Rep.">
        <title>Draft genome of Tanacetum cinerariifolium, the natural source of mosquito coil.</title>
        <authorList>
            <person name="Yamashiro T."/>
            <person name="Shiraishi A."/>
            <person name="Satake H."/>
            <person name="Nakayama K."/>
        </authorList>
    </citation>
    <scope>NUCLEOTIDE SEQUENCE</scope>
</reference>
<dbReference type="EMBL" id="BKCJ010004664">
    <property type="protein sequence ID" value="GEU62385.1"/>
    <property type="molecule type" value="Genomic_DNA"/>
</dbReference>
<feature type="region of interest" description="Disordered" evidence="4">
    <location>
        <begin position="1221"/>
        <end position="1252"/>
    </location>
</feature>
<evidence type="ECO:0000256" key="1">
    <source>
        <dbReference type="ARBA" id="ARBA00022723"/>
    </source>
</evidence>
<comment type="caution">
    <text evidence="6">The sequence shown here is derived from an EMBL/GenBank/DDBJ whole genome shotgun (WGS) entry which is preliminary data.</text>
</comment>
<dbReference type="InterPro" id="IPR043502">
    <property type="entry name" value="DNA/RNA_pol_sf"/>
</dbReference>
<protein>
    <submittedName>
        <fullName evidence="6">Retrovirus-related Pol polyprotein from transposon TNT 1-94</fullName>
    </submittedName>
</protein>
<dbReference type="PROSITE" id="PS50994">
    <property type="entry name" value="INTEGRASE"/>
    <property type="match status" value="1"/>
</dbReference>
<dbReference type="InterPro" id="IPR057670">
    <property type="entry name" value="SH3_retrovirus"/>
</dbReference>
<sequence length="1252" mass="141950">MTGSHNESDDASVHSEATNAQQQPNIIPHIITTVSNNNAKFPYLKKDEYEVWAMKMEYWITNNDMNIWKVIQNGYDRMQKILCQFNQLKAKPEDEDINLKFLRALPSSWSQVALTLKTKGRLELLSFDDLYYKLNSLDVDVKGYTTFSSSQSAGPSHSAFKARRKIDFDKKESARFNKKKVRCYKCQQRGHFAREFREKGGNDKQRYSSFKIKEIENKEKDSKALITVDTLVDWIDHDGESDGVIAFKEFGMIAGCDTKEAIEEGAAKIYNLITGADTEEANTAGDAGEFALIGVTSKVHNFPFGCDNKYNELQKQYNELNEQKSEYFIQVQAYKNSLKTLEKQKRVLQRNQLTLKDKIRMLSIELENTYNLLKNSKRINADVETAKKELQTKLDNHLVQNEKWRIYSKNLFRLIDSSMCVRIKVGLRFDNYIRENELGWDDSAFSIFTTNSEDVEGRPLFNRFAKTDSMKDVPPPLSGDYTSLSVHIYLDESQMSYVTSHQRSTQMTLPLVILVSNLQSPSQMILPPVLKLPVNKVNHQNQFVPQAVLLRTSKVNIPPAKPQSVPTGKPKENPFPDAEDEGVFDSGCSRSMTDTECLVLSKDVKLPDESMVVLRVPRKHNLYTINLNNLCPMGNLACLVAHASVDESVNWHRRMGYVKYKNINRLVNENQLNKKVKAMRCDNGTEFKNAHIIELCGSKGIKSEYSNSRSLQQNRVAERKNRTLIEAARTMLDDSKLSTMFWTKVVRTACYVLNRVLVTSPHNKTPYVLLTGNIPSVSHFKPFGCHVTILNTSDHLGKFDRKVDEGYIVGYSASNKAYSVYNMSNKRVEETMNLSIQGTEPKNISGDKVDDSPLNSADEIFQTELARLKVPPGSIPAPTSSIPVPAGDTMVSTDDVPVHTSSSTDLFFEDKPTTRFPSPSDLGNHDPSPSIFSFSSYDDEFGAALNNVASTMEVNPVALEDPSWVDAIQEEMQYSSFKMYGFLLICLKARLVAQGHRQEEGIDYDEVFALIARTESIRLFLAFASYMGFMVYQMDVKSAFLYERIDEEVYVTQPKGFVDPQHPKKVYKVVKALYRLHQAPRAWYATLSTFLLKHGYKRGTINKTLFLKKNKRDIILVQVYVDDIIFGSTKKAWCDEFEALMKGEFQMSDMGELTFFLASRPDIMFAVSAYSRNQVSHTTSNLEAVKKIFKSLKGQPKLGLWYPRESPFVLEAYSDSDYARANKDRKSTTGRGSSSILSGGARVPTGGFVPTG</sequence>
<feature type="region of interest" description="Disordered" evidence="4">
    <location>
        <begin position="901"/>
        <end position="925"/>
    </location>
</feature>
<dbReference type="AlphaFoldDB" id="A0A6L2LQM4"/>
<feature type="region of interest" description="Disordered" evidence="4">
    <location>
        <begin position="558"/>
        <end position="577"/>
    </location>
</feature>
<dbReference type="GO" id="GO:0008270">
    <property type="term" value="F:zinc ion binding"/>
    <property type="evidence" value="ECO:0007669"/>
    <property type="project" value="InterPro"/>
</dbReference>
<accession>A0A6L2LQM4</accession>
<evidence type="ECO:0000313" key="6">
    <source>
        <dbReference type="EMBL" id="GEU62385.1"/>
    </source>
</evidence>
<keyword evidence="1" id="KW-0479">Metal-binding</keyword>
<dbReference type="GO" id="GO:0015074">
    <property type="term" value="P:DNA integration"/>
    <property type="evidence" value="ECO:0007669"/>
    <property type="project" value="InterPro"/>
</dbReference>
<evidence type="ECO:0000256" key="4">
    <source>
        <dbReference type="SAM" id="MobiDB-lite"/>
    </source>
</evidence>
<dbReference type="InterPro" id="IPR013103">
    <property type="entry name" value="RVT_2"/>
</dbReference>
<dbReference type="InterPro" id="IPR039537">
    <property type="entry name" value="Retrotran_Ty1/copia-like"/>
</dbReference>
<dbReference type="InterPro" id="IPR001878">
    <property type="entry name" value="Znf_CCHC"/>
</dbReference>
<dbReference type="InterPro" id="IPR036397">
    <property type="entry name" value="RNaseH_sf"/>
</dbReference>
<gene>
    <name evidence="6" type="ORF">Tci_034363</name>
</gene>
<dbReference type="SUPFAM" id="SSF56672">
    <property type="entry name" value="DNA/RNA polymerases"/>
    <property type="match status" value="1"/>
</dbReference>
<organism evidence="6">
    <name type="scientific">Tanacetum cinerariifolium</name>
    <name type="common">Dalmatian daisy</name>
    <name type="synonym">Chrysanthemum cinerariifolium</name>
    <dbReference type="NCBI Taxonomy" id="118510"/>
    <lineage>
        <taxon>Eukaryota</taxon>
        <taxon>Viridiplantae</taxon>
        <taxon>Streptophyta</taxon>
        <taxon>Embryophyta</taxon>
        <taxon>Tracheophyta</taxon>
        <taxon>Spermatophyta</taxon>
        <taxon>Magnoliopsida</taxon>
        <taxon>eudicotyledons</taxon>
        <taxon>Gunneridae</taxon>
        <taxon>Pentapetalae</taxon>
        <taxon>asterids</taxon>
        <taxon>campanulids</taxon>
        <taxon>Asterales</taxon>
        <taxon>Asteraceae</taxon>
        <taxon>Asteroideae</taxon>
        <taxon>Anthemideae</taxon>
        <taxon>Anthemidinae</taxon>
        <taxon>Tanacetum</taxon>
    </lineage>
</organism>
<keyword evidence="3" id="KW-0175">Coiled coil</keyword>
<feature type="coiled-coil region" evidence="3">
    <location>
        <begin position="306"/>
        <end position="400"/>
    </location>
</feature>
<dbReference type="InterPro" id="IPR012337">
    <property type="entry name" value="RNaseH-like_sf"/>
</dbReference>
<evidence type="ECO:0000259" key="5">
    <source>
        <dbReference type="PROSITE" id="PS50994"/>
    </source>
</evidence>
<dbReference type="SUPFAM" id="SSF53098">
    <property type="entry name" value="Ribonuclease H-like"/>
    <property type="match status" value="1"/>
</dbReference>
<dbReference type="InterPro" id="IPR001584">
    <property type="entry name" value="Integrase_cat-core"/>
</dbReference>
<dbReference type="PANTHER" id="PTHR42648:SF32">
    <property type="entry name" value="RIBONUCLEASE H-LIKE DOMAIN, GAG-PRE-INTEGRASE DOMAIN PROTEIN-RELATED"/>
    <property type="match status" value="1"/>
</dbReference>
<evidence type="ECO:0000256" key="3">
    <source>
        <dbReference type="SAM" id="Coils"/>
    </source>
</evidence>
<proteinExistence type="predicted"/>
<dbReference type="Pfam" id="PF07727">
    <property type="entry name" value="RVT_2"/>
    <property type="match status" value="1"/>
</dbReference>
<dbReference type="GO" id="GO:0003676">
    <property type="term" value="F:nucleic acid binding"/>
    <property type="evidence" value="ECO:0007669"/>
    <property type="project" value="InterPro"/>
</dbReference>
<dbReference type="PANTHER" id="PTHR42648">
    <property type="entry name" value="TRANSPOSASE, PUTATIVE-RELATED"/>
    <property type="match status" value="1"/>
</dbReference>
<dbReference type="Pfam" id="PF25597">
    <property type="entry name" value="SH3_retrovirus"/>
    <property type="match status" value="1"/>
</dbReference>
<feature type="domain" description="Integrase catalytic" evidence="5">
    <location>
        <begin position="677"/>
        <end position="774"/>
    </location>
</feature>
<dbReference type="Pfam" id="PF00098">
    <property type="entry name" value="zf-CCHC"/>
    <property type="match status" value="1"/>
</dbReference>